<proteinExistence type="predicted"/>
<accession>A0A9X3X8N3</accession>
<comment type="caution">
    <text evidence="1">The sequence shown here is derived from an EMBL/GenBank/DDBJ whole genome shotgun (WGS) entry which is preliminary data.</text>
</comment>
<organism evidence="1 2">
    <name type="scientific">Polyangium jinanense</name>
    <dbReference type="NCBI Taxonomy" id="2829994"/>
    <lineage>
        <taxon>Bacteria</taxon>
        <taxon>Pseudomonadati</taxon>
        <taxon>Myxococcota</taxon>
        <taxon>Polyangia</taxon>
        <taxon>Polyangiales</taxon>
        <taxon>Polyangiaceae</taxon>
        <taxon>Polyangium</taxon>
    </lineage>
</organism>
<dbReference type="RefSeq" id="WP_272459044.1">
    <property type="nucleotide sequence ID" value="NZ_JAGTJJ010000021.1"/>
</dbReference>
<reference evidence="1 2" key="1">
    <citation type="submission" date="2021-04" db="EMBL/GenBank/DDBJ databases">
        <title>Genome analysis of Polyangium sp.</title>
        <authorList>
            <person name="Li Y."/>
            <person name="Wang J."/>
        </authorList>
    </citation>
    <scope>NUCLEOTIDE SEQUENCE [LARGE SCALE GENOMIC DNA]</scope>
    <source>
        <strain evidence="1 2">SDU14</strain>
    </source>
</reference>
<name>A0A9X3X8N3_9BACT</name>
<keyword evidence="2" id="KW-1185">Reference proteome</keyword>
<dbReference type="AlphaFoldDB" id="A0A9X3X8N3"/>
<evidence type="ECO:0000313" key="1">
    <source>
        <dbReference type="EMBL" id="MDC3984585.1"/>
    </source>
</evidence>
<evidence type="ECO:0000313" key="2">
    <source>
        <dbReference type="Proteomes" id="UP001151081"/>
    </source>
</evidence>
<sequence>MTVKLFASNVDIASESVIEPQDVIDAIATLDLQRKLCAPLSAPGQGPDFFLNWAGEELKEAASSSDPNAKNRKYYNAAVYSKGAVECLVDWYLSKLMLNFTISPFAGIAQKLEALDSESLLGISFSLFNDIVFEPRNRGIHKFELVEEKEAKHGRDLARLTITNCVHHVPPGEAPIIYGNVLAYRGNEALEKIGKERFPWKDGEVFYFAGVGAVGDYAVLLDREHADGRLSILHCVDDGKVDARHCTIRNNFTSEQIRSIFNLLERSKPKPIGGFDEGEIRSVIETLLPDRRPTKRKARVK</sequence>
<protein>
    <submittedName>
        <fullName evidence="1">Uncharacterized protein</fullName>
    </submittedName>
</protein>
<dbReference type="EMBL" id="JAGTJJ010000021">
    <property type="protein sequence ID" value="MDC3984585.1"/>
    <property type="molecule type" value="Genomic_DNA"/>
</dbReference>
<dbReference type="Proteomes" id="UP001151081">
    <property type="component" value="Unassembled WGS sequence"/>
</dbReference>
<gene>
    <name evidence="1" type="ORF">KEG57_29020</name>
</gene>